<evidence type="ECO:0000259" key="1">
    <source>
        <dbReference type="Pfam" id="PF13173"/>
    </source>
</evidence>
<feature type="domain" description="DUF4143" evidence="2">
    <location>
        <begin position="175"/>
        <end position="334"/>
    </location>
</feature>
<feature type="domain" description="AAA" evidence="1">
    <location>
        <begin position="18"/>
        <end position="133"/>
    </location>
</feature>
<dbReference type="PANTHER" id="PTHR43566:SF2">
    <property type="entry name" value="DUF4143 DOMAIN-CONTAINING PROTEIN"/>
    <property type="match status" value="1"/>
</dbReference>
<dbReference type="SUPFAM" id="SSF52540">
    <property type="entry name" value="P-loop containing nucleoside triphosphate hydrolases"/>
    <property type="match status" value="1"/>
</dbReference>
<evidence type="ECO:0000313" key="4">
    <source>
        <dbReference type="Proteomes" id="UP000241964"/>
    </source>
</evidence>
<dbReference type="AlphaFoldDB" id="A0A2P8FLR1"/>
<evidence type="ECO:0000259" key="2">
    <source>
        <dbReference type="Pfam" id="PF13635"/>
    </source>
</evidence>
<proteinExistence type="predicted"/>
<dbReference type="EMBL" id="PYAS01000019">
    <property type="protein sequence ID" value="PSL22667.1"/>
    <property type="molecule type" value="Genomic_DNA"/>
</dbReference>
<dbReference type="Proteomes" id="UP000241964">
    <property type="component" value="Unassembled WGS sequence"/>
</dbReference>
<dbReference type="InterPro" id="IPR025420">
    <property type="entry name" value="DUF4143"/>
</dbReference>
<dbReference type="OrthoDB" id="9778168at2"/>
<reference evidence="3 4" key="1">
    <citation type="submission" date="2018-03" db="EMBL/GenBank/DDBJ databases">
        <title>Genomic Encyclopedia of Archaeal and Bacterial Type Strains, Phase II (KMG-II): from individual species to whole genera.</title>
        <authorList>
            <person name="Goeker M."/>
        </authorList>
    </citation>
    <scope>NUCLEOTIDE SEQUENCE [LARGE SCALE GENOMIC DNA]</scope>
    <source>
        <strain evidence="3 4">DSM 29057</strain>
    </source>
</reference>
<name>A0A2P8FLR1_9BACT</name>
<accession>A0A2P8FLR1</accession>
<comment type="caution">
    <text evidence="3">The sequence shown here is derived from an EMBL/GenBank/DDBJ whole genome shotgun (WGS) entry which is preliminary data.</text>
</comment>
<organism evidence="3 4">
    <name type="scientific">Dyadobacter jiangsuensis</name>
    <dbReference type="NCBI Taxonomy" id="1591085"/>
    <lineage>
        <taxon>Bacteria</taxon>
        <taxon>Pseudomonadati</taxon>
        <taxon>Bacteroidota</taxon>
        <taxon>Cytophagia</taxon>
        <taxon>Cytophagales</taxon>
        <taxon>Spirosomataceae</taxon>
        <taxon>Dyadobacter</taxon>
    </lineage>
</organism>
<dbReference type="Pfam" id="PF13173">
    <property type="entry name" value="AAA_14"/>
    <property type="match status" value="1"/>
</dbReference>
<dbReference type="Pfam" id="PF13635">
    <property type="entry name" value="DUF4143"/>
    <property type="match status" value="1"/>
</dbReference>
<dbReference type="InterPro" id="IPR027417">
    <property type="entry name" value="P-loop_NTPase"/>
</dbReference>
<evidence type="ECO:0008006" key="5">
    <source>
        <dbReference type="Google" id="ProtNLM"/>
    </source>
</evidence>
<sequence length="386" mass="43720">MIDRIAASKIEQLAATFKSVAVTGPRQSGKTTLAKSLFPEKAYLSLENPDVRRFALEDPRGFLSRYQSGAIFDEVQRAPELFSYLQEILDDSPEPGRFILTGSNNFLLQQNISQTLAGRVAILNLLPFSTEELYSEVSNVPDENQLIFKGLYPPIYEPGIPPEDWFPNYLRTYIDRDVRQIKNITDLIVFERFIRLLAGRNGQELNLTSLAVDTGVDTKTIQSWIGILESSFIIYLLRPHYKNFNKTLIKRPKVYFYDTGLVCSLLGISNVEQLPLHPLRGALFESLVVTELVKQRTNAGKPVNLYYWRDKTGHEVDIIIDNGLSLVPVEIKAGKTVNNEFFGNIAYWNKLSGATKGYIAYAGNQIEERSNGITVLNWFELLKRGV</sequence>
<gene>
    <name evidence="3" type="ORF">CLV60_11925</name>
</gene>
<evidence type="ECO:0000313" key="3">
    <source>
        <dbReference type="EMBL" id="PSL22667.1"/>
    </source>
</evidence>
<protein>
    <recommendedName>
        <fullName evidence="5">AAA+ ATPase domain-containing protein</fullName>
    </recommendedName>
</protein>
<dbReference type="PANTHER" id="PTHR43566">
    <property type="entry name" value="CONSERVED PROTEIN"/>
    <property type="match status" value="1"/>
</dbReference>
<keyword evidence="4" id="KW-1185">Reference proteome</keyword>
<dbReference type="InterPro" id="IPR041682">
    <property type="entry name" value="AAA_14"/>
</dbReference>